<feature type="compositionally biased region" description="Gly residues" evidence="9">
    <location>
        <begin position="201"/>
        <end position="216"/>
    </location>
</feature>
<dbReference type="GO" id="GO:0016787">
    <property type="term" value="F:hydrolase activity"/>
    <property type="evidence" value="ECO:0007669"/>
    <property type="project" value="UniProtKB-KW"/>
</dbReference>
<feature type="domain" description="CCHC-type" evidence="10">
    <location>
        <begin position="292"/>
        <end position="309"/>
    </location>
</feature>
<dbReference type="OrthoDB" id="196131at2759"/>
<keyword evidence="2" id="KW-0547">Nucleotide-binding</keyword>
<dbReference type="SMART" id="SM00343">
    <property type="entry name" value="ZnF_C2HC"/>
    <property type="match status" value="2"/>
</dbReference>
<evidence type="ECO:0000256" key="1">
    <source>
        <dbReference type="ARBA" id="ARBA00012552"/>
    </source>
</evidence>
<dbReference type="InterPro" id="IPR011545">
    <property type="entry name" value="DEAD/DEAH_box_helicase_dom"/>
</dbReference>
<dbReference type="EC" id="3.6.4.13" evidence="1"/>
<dbReference type="GO" id="GO:0003724">
    <property type="term" value="F:RNA helicase activity"/>
    <property type="evidence" value="ECO:0007669"/>
    <property type="project" value="UniProtKB-EC"/>
</dbReference>
<feature type="region of interest" description="Disordered" evidence="9">
    <location>
        <begin position="796"/>
        <end position="830"/>
    </location>
</feature>
<feature type="compositionally biased region" description="Basic and acidic residues" evidence="9">
    <location>
        <begin position="217"/>
        <end position="230"/>
    </location>
</feature>
<comment type="catalytic activity">
    <reaction evidence="6">
        <text>ATP + H2O = ADP + phosphate + H(+)</text>
        <dbReference type="Rhea" id="RHEA:13065"/>
        <dbReference type="ChEBI" id="CHEBI:15377"/>
        <dbReference type="ChEBI" id="CHEBI:15378"/>
        <dbReference type="ChEBI" id="CHEBI:30616"/>
        <dbReference type="ChEBI" id="CHEBI:43474"/>
        <dbReference type="ChEBI" id="CHEBI:456216"/>
        <dbReference type="EC" id="3.6.4.13"/>
    </reaction>
</comment>
<keyword evidence="4" id="KW-0347">Helicase</keyword>
<keyword evidence="7" id="KW-0862">Zinc</keyword>
<dbReference type="Pfam" id="PF00270">
    <property type="entry name" value="DEAD"/>
    <property type="match status" value="1"/>
</dbReference>
<evidence type="ECO:0000259" key="13">
    <source>
        <dbReference type="PROSITE" id="PS51195"/>
    </source>
</evidence>
<dbReference type="InterPro" id="IPR014001">
    <property type="entry name" value="Helicase_ATP-bd"/>
</dbReference>
<evidence type="ECO:0000256" key="2">
    <source>
        <dbReference type="ARBA" id="ARBA00022741"/>
    </source>
</evidence>
<sequence>MSDDWEETPSAEHFSSHNDDSGRSGGSGFGSRPSRREPERNSRGGNGFGNDDEFDRGRKHRSMEDDFDRNRGRSGFGDRGRNDDNGFGRGGSGKNFRSYDRDDDSGRGFGDRGGSGFGDRSGDRGGFGDRGGDRGGSGFGDHSGDRAGSGFGDRGGDRGGSGFGDRGGDRGGSGFGDRGDRGGNSFGDRGGSGFRDRAGDRGGSGFGDRGSGGFGDRGNDRGGFGDRGDRGGSGFGDRNGGGFGDRGDRGFGDRGSDRGSGFGDRGGKSDGFGDTGDGFDDNKYHGVNSGGRKCFKCQEEGHLSRDCPNPELGGGRGNRGGRGFGGNDNDGFEEGRSNKCFKCQEEGHISRDCPNPSADPERKKPVTYEPPAINDDELLDDQMTTGINFDAYQRIPVKVTGDDLPESLIKGVASFEEAELYDKFLNNVREVGYKKPTPIQKHAMPIIMSGRDMMGCAQTGSGKSAAFILPIISMMMKSGLQGGSEYADIQTPQALVVCPTRELINQLYTEARKFSKGSRLKVQVAYGGTSVRVCSERIRYGTNLLCATPGRLLDIISRNYISLENLEFLVLDEADIMLDMGFKDDIDKIVRACPEKGIRQTLMFSATFPRSIQEMASRYLADDYVFVAVGRIGGACELVKQVIVQCDSLEKRDKLTEILEQRSDRDKILIFVKMKRNADFLASLLSQKDFPTTSIHGDREQFQREEALRNFKSGSRPIMVATSVAARGLDIPGVTHVINYDLPTEIDEYVHRIGRTGRCGHEGKSTSFYSPGEDSRLAESLVSILAEANQEVPPFLESARGYGGGRESEGIYGGTDNRRNDRHEIQEEEW</sequence>
<evidence type="ECO:0000313" key="15">
    <source>
        <dbReference type="Proteomes" id="UP000549394"/>
    </source>
</evidence>
<evidence type="ECO:0000256" key="4">
    <source>
        <dbReference type="ARBA" id="ARBA00022806"/>
    </source>
</evidence>
<dbReference type="InterPro" id="IPR036875">
    <property type="entry name" value="Znf_CCHC_sf"/>
</dbReference>
<protein>
    <recommendedName>
        <fullName evidence="1">RNA helicase</fullName>
        <ecNumber evidence="1">3.6.4.13</ecNumber>
    </recommendedName>
</protein>
<dbReference type="PROSITE" id="PS51192">
    <property type="entry name" value="HELICASE_ATP_BIND_1"/>
    <property type="match status" value="1"/>
</dbReference>
<evidence type="ECO:0000256" key="8">
    <source>
        <dbReference type="PROSITE-ProRule" id="PRU00552"/>
    </source>
</evidence>
<reference evidence="14 15" key="1">
    <citation type="submission" date="2020-08" db="EMBL/GenBank/DDBJ databases">
        <authorList>
            <person name="Hejnol A."/>
        </authorList>
    </citation>
    <scope>NUCLEOTIDE SEQUENCE [LARGE SCALE GENOMIC DNA]</scope>
</reference>
<dbReference type="InterPro" id="IPR027417">
    <property type="entry name" value="P-loop_NTPase"/>
</dbReference>
<name>A0A7I8VNU1_9ANNE</name>
<feature type="region of interest" description="Disordered" evidence="9">
    <location>
        <begin position="1"/>
        <end position="283"/>
    </location>
</feature>
<keyword evidence="5" id="KW-0067">ATP-binding</keyword>
<dbReference type="SMART" id="SM00490">
    <property type="entry name" value="HELICc"/>
    <property type="match status" value="1"/>
</dbReference>
<feature type="compositionally biased region" description="Basic and acidic residues" evidence="9">
    <location>
        <begin position="62"/>
        <end position="86"/>
    </location>
</feature>
<feature type="compositionally biased region" description="Basic and acidic residues" evidence="9">
    <location>
        <begin position="245"/>
        <end position="257"/>
    </location>
</feature>
<evidence type="ECO:0000256" key="7">
    <source>
        <dbReference type="PROSITE-ProRule" id="PRU00047"/>
    </source>
</evidence>
<feature type="domain" description="Helicase C-terminal" evidence="12">
    <location>
        <begin position="654"/>
        <end position="800"/>
    </location>
</feature>
<keyword evidence="7" id="KW-0479">Metal-binding</keyword>
<feature type="region of interest" description="Disordered" evidence="9">
    <location>
        <begin position="305"/>
        <end position="331"/>
    </location>
</feature>
<comment type="caution">
    <text evidence="14">The sequence shown here is derived from an EMBL/GenBank/DDBJ whole genome shotgun (WGS) entry which is preliminary data.</text>
</comment>
<evidence type="ECO:0000313" key="14">
    <source>
        <dbReference type="EMBL" id="CAD5117962.1"/>
    </source>
</evidence>
<keyword evidence="15" id="KW-1185">Reference proteome</keyword>
<dbReference type="AlphaFoldDB" id="A0A7I8VNU1"/>
<proteinExistence type="predicted"/>
<dbReference type="GO" id="GO:0003676">
    <property type="term" value="F:nucleic acid binding"/>
    <property type="evidence" value="ECO:0007669"/>
    <property type="project" value="InterPro"/>
</dbReference>
<evidence type="ECO:0000256" key="3">
    <source>
        <dbReference type="ARBA" id="ARBA00022801"/>
    </source>
</evidence>
<evidence type="ECO:0000256" key="5">
    <source>
        <dbReference type="ARBA" id="ARBA00022840"/>
    </source>
</evidence>
<feature type="domain" description="CCHC-type" evidence="10">
    <location>
        <begin position="339"/>
        <end position="355"/>
    </location>
</feature>
<dbReference type="EMBL" id="CAJFCJ010000007">
    <property type="protein sequence ID" value="CAD5117962.1"/>
    <property type="molecule type" value="Genomic_DNA"/>
</dbReference>
<evidence type="ECO:0000256" key="6">
    <source>
        <dbReference type="ARBA" id="ARBA00047984"/>
    </source>
</evidence>
<dbReference type="InterPro" id="IPR014014">
    <property type="entry name" value="RNA_helicase_DEAD_Q_motif"/>
</dbReference>
<evidence type="ECO:0000259" key="11">
    <source>
        <dbReference type="PROSITE" id="PS51192"/>
    </source>
</evidence>
<dbReference type="Proteomes" id="UP000549394">
    <property type="component" value="Unassembled WGS sequence"/>
</dbReference>
<dbReference type="SUPFAM" id="SSF52540">
    <property type="entry name" value="P-loop containing nucleoside triphosphate hydrolases"/>
    <property type="match status" value="1"/>
</dbReference>
<feature type="domain" description="DEAD-box RNA helicase Q" evidence="13">
    <location>
        <begin position="413"/>
        <end position="441"/>
    </location>
</feature>
<feature type="compositionally biased region" description="Gly residues" evidence="9">
    <location>
        <begin position="258"/>
        <end position="276"/>
    </location>
</feature>
<dbReference type="PANTHER" id="PTHR47958">
    <property type="entry name" value="ATP-DEPENDENT RNA HELICASE DBP3"/>
    <property type="match status" value="1"/>
</dbReference>
<dbReference type="PROSITE" id="PS51194">
    <property type="entry name" value="HELICASE_CTER"/>
    <property type="match status" value="1"/>
</dbReference>
<evidence type="ECO:0000259" key="10">
    <source>
        <dbReference type="PROSITE" id="PS50158"/>
    </source>
</evidence>
<dbReference type="Pfam" id="PF00098">
    <property type="entry name" value="zf-CCHC"/>
    <property type="match status" value="2"/>
</dbReference>
<dbReference type="FunFam" id="3.40.50.300:FF:000397">
    <property type="entry name" value="Probable ATP-dependent RNA helicase DDX4"/>
    <property type="match status" value="1"/>
</dbReference>
<dbReference type="InterPro" id="IPR001650">
    <property type="entry name" value="Helicase_C-like"/>
</dbReference>
<feature type="compositionally biased region" description="Gly residues" evidence="9">
    <location>
        <begin position="312"/>
        <end position="328"/>
    </location>
</feature>
<feature type="compositionally biased region" description="Gly residues" evidence="9">
    <location>
        <begin position="231"/>
        <end position="244"/>
    </location>
</feature>
<dbReference type="Gene3D" id="3.40.50.300">
    <property type="entry name" value="P-loop containing nucleotide triphosphate hydrolases"/>
    <property type="match status" value="2"/>
</dbReference>
<keyword evidence="7" id="KW-0863">Zinc-finger</keyword>
<feature type="compositionally biased region" description="Basic and acidic residues" evidence="9">
    <location>
        <begin position="97"/>
        <end position="110"/>
    </location>
</feature>
<feature type="short sequence motif" description="Q motif" evidence="8">
    <location>
        <begin position="413"/>
        <end position="441"/>
    </location>
</feature>
<organism evidence="14 15">
    <name type="scientific">Dimorphilus gyrociliatus</name>
    <dbReference type="NCBI Taxonomy" id="2664684"/>
    <lineage>
        <taxon>Eukaryota</taxon>
        <taxon>Metazoa</taxon>
        <taxon>Spiralia</taxon>
        <taxon>Lophotrochozoa</taxon>
        <taxon>Annelida</taxon>
        <taxon>Polychaeta</taxon>
        <taxon>Polychaeta incertae sedis</taxon>
        <taxon>Dinophilidae</taxon>
        <taxon>Dimorphilus</taxon>
    </lineage>
</organism>
<feature type="domain" description="Helicase ATP-binding" evidence="11">
    <location>
        <begin position="444"/>
        <end position="626"/>
    </location>
</feature>
<dbReference type="InterPro" id="IPR001878">
    <property type="entry name" value="Znf_CCHC"/>
</dbReference>
<dbReference type="Gene3D" id="4.10.60.10">
    <property type="entry name" value="Zinc finger, CCHC-type"/>
    <property type="match status" value="2"/>
</dbReference>
<dbReference type="SUPFAM" id="SSF57756">
    <property type="entry name" value="Retrovirus zinc finger-like domains"/>
    <property type="match status" value="2"/>
</dbReference>
<feature type="region of interest" description="Disordered" evidence="9">
    <location>
        <begin position="347"/>
        <end position="374"/>
    </location>
</feature>
<feature type="compositionally biased region" description="Basic and acidic residues" evidence="9">
    <location>
        <begin position="120"/>
        <end position="133"/>
    </location>
</feature>
<evidence type="ECO:0000256" key="9">
    <source>
        <dbReference type="SAM" id="MobiDB-lite"/>
    </source>
</evidence>
<keyword evidence="3" id="KW-0378">Hydrolase</keyword>
<dbReference type="GO" id="GO:0005524">
    <property type="term" value="F:ATP binding"/>
    <property type="evidence" value="ECO:0007669"/>
    <property type="project" value="UniProtKB-KW"/>
</dbReference>
<feature type="compositionally biased region" description="Gly residues" evidence="9">
    <location>
        <begin position="134"/>
        <end position="193"/>
    </location>
</feature>
<dbReference type="CDD" id="cd18787">
    <property type="entry name" value="SF2_C_DEAD"/>
    <property type="match status" value="1"/>
</dbReference>
<dbReference type="GO" id="GO:0008270">
    <property type="term" value="F:zinc ion binding"/>
    <property type="evidence" value="ECO:0007669"/>
    <property type="project" value="UniProtKB-KW"/>
</dbReference>
<dbReference type="FunFam" id="3.40.50.300:FF:000008">
    <property type="entry name" value="ATP-dependent RNA helicase RhlB"/>
    <property type="match status" value="1"/>
</dbReference>
<accession>A0A7I8VNU1</accession>
<dbReference type="SMART" id="SM00487">
    <property type="entry name" value="DEXDc"/>
    <property type="match status" value="1"/>
</dbReference>
<evidence type="ECO:0000259" key="12">
    <source>
        <dbReference type="PROSITE" id="PS51194"/>
    </source>
</evidence>
<dbReference type="PROSITE" id="PS50158">
    <property type="entry name" value="ZF_CCHC"/>
    <property type="match status" value="2"/>
</dbReference>
<dbReference type="Pfam" id="PF00271">
    <property type="entry name" value="Helicase_C"/>
    <property type="match status" value="1"/>
</dbReference>
<gene>
    <name evidence="14" type="ORF">DGYR_LOCUS6419</name>
</gene>
<dbReference type="PROSITE" id="PS51195">
    <property type="entry name" value="Q_MOTIF"/>
    <property type="match status" value="1"/>
</dbReference>
<feature type="compositionally biased region" description="Basic and acidic residues" evidence="9">
    <location>
        <begin position="816"/>
        <end position="830"/>
    </location>
</feature>